<dbReference type="GO" id="GO:0016787">
    <property type="term" value="F:hydrolase activity"/>
    <property type="evidence" value="ECO:0007669"/>
    <property type="project" value="UniProtKB-KW"/>
</dbReference>
<dbReference type="InterPro" id="IPR000073">
    <property type="entry name" value="AB_hydrolase_1"/>
</dbReference>
<dbReference type="Pfam" id="PF12697">
    <property type="entry name" value="Abhydrolase_6"/>
    <property type="match status" value="1"/>
</dbReference>
<dbReference type="SUPFAM" id="SSF53474">
    <property type="entry name" value="alpha/beta-Hydrolases"/>
    <property type="match status" value="1"/>
</dbReference>
<dbReference type="PANTHER" id="PTHR43689">
    <property type="entry name" value="HYDROLASE"/>
    <property type="match status" value="1"/>
</dbReference>
<organism evidence="3 4">
    <name type="scientific">Dendryphion nanum</name>
    <dbReference type="NCBI Taxonomy" id="256645"/>
    <lineage>
        <taxon>Eukaryota</taxon>
        <taxon>Fungi</taxon>
        <taxon>Dikarya</taxon>
        <taxon>Ascomycota</taxon>
        <taxon>Pezizomycotina</taxon>
        <taxon>Dothideomycetes</taxon>
        <taxon>Pleosporomycetidae</taxon>
        <taxon>Pleosporales</taxon>
        <taxon>Torulaceae</taxon>
        <taxon>Dendryphion</taxon>
    </lineage>
</organism>
<accession>A0A9P9INL8</accession>
<keyword evidence="3" id="KW-0378">Hydrolase</keyword>
<dbReference type="PANTHER" id="PTHR43689:SF8">
    <property type="entry name" value="ALPHA_BETA-HYDROLASES SUPERFAMILY PROTEIN"/>
    <property type="match status" value="1"/>
</dbReference>
<dbReference type="InterPro" id="IPR029058">
    <property type="entry name" value="AB_hydrolase_fold"/>
</dbReference>
<keyword evidence="4" id="KW-1185">Reference proteome</keyword>
<feature type="compositionally biased region" description="Low complexity" evidence="1">
    <location>
        <begin position="10"/>
        <end position="25"/>
    </location>
</feature>
<dbReference type="Proteomes" id="UP000700596">
    <property type="component" value="Unassembled WGS sequence"/>
</dbReference>
<evidence type="ECO:0000313" key="4">
    <source>
        <dbReference type="Proteomes" id="UP000700596"/>
    </source>
</evidence>
<reference evidence="3" key="1">
    <citation type="journal article" date="2021" name="Nat. Commun.">
        <title>Genetic determinants of endophytism in the Arabidopsis root mycobiome.</title>
        <authorList>
            <person name="Mesny F."/>
            <person name="Miyauchi S."/>
            <person name="Thiergart T."/>
            <person name="Pickel B."/>
            <person name="Atanasova L."/>
            <person name="Karlsson M."/>
            <person name="Huettel B."/>
            <person name="Barry K.W."/>
            <person name="Haridas S."/>
            <person name="Chen C."/>
            <person name="Bauer D."/>
            <person name="Andreopoulos W."/>
            <person name="Pangilinan J."/>
            <person name="LaButti K."/>
            <person name="Riley R."/>
            <person name="Lipzen A."/>
            <person name="Clum A."/>
            <person name="Drula E."/>
            <person name="Henrissat B."/>
            <person name="Kohler A."/>
            <person name="Grigoriev I.V."/>
            <person name="Martin F.M."/>
            <person name="Hacquard S."/>
        </authorList>
    </citation>
    <scope>NUCLEOTIDE SEQUENCE</scope>
    <source>
        <strain evidence="3">MPI-CAGE-CH-0243</strain>
    </source>
</reference>
<comment type="caution">
    <text evidence="3">The sequence shown here is derived from an EMBL/GenBank/DDBJ whole genome shotgun (WGS) entry which is preliminary data.</text>
</comment>
<proteinExistence type="predicted"/>
<evidence type="ECO:0000259" key="2">
    <source>
        <dbReference type="Pfam" id="PF12697"/>
    </source>
</evidence>
<feature type="domain" description="AB hydrolase-1" evidence="2">
    <location>
        <begin position="35"/>
        <end position="292"/>
    </location>
</feature>
<sequence length="308" mass="33846">MPPPIHLNKTFTHTSPTHTTTLHHTTLGSPSLPPLILIHGTPWSSLTYHSLALSLSTHFHTHLFDNPGFGTSPLSTPLPSFSPTTPIEAHDSDLARQSAVYAALFKEWESDPSHGWNGRKPHIVAHDHGGLMALRALLLHDCAYASLCLIDVVALGPFGQPLFKSVAENPDAFINLPDLAFDGILESYIRNAAFKPLEPGLLGELMEPWQREGGKEGFVRQLCQANYRSTEEVEGRYGEVGEKIPVKILWGREDRWIGVETAERLGKALGAREVVILEEAGHLAMYDQPARVGVELGTWLVRVEAGLV</sequence>
<feature type="region of interest" description="Disordered" evidence="1">
    <location>
        <begin position="1"/>
        <end position="25"/>
    </location>
</feature>
<dbReference type="EMBL" id="JAGMWT010000007">
    <property type="protein sequence ID" value="KAH7125704.1"/>
    <property type="molecule type" value="Genomic_DNA"/>
</dbReference>
<dbReference type="Gene3D" id="3.40.50.1820">
    <property type="entry name" value="alpha/beta hydrolase"/>
    <property type="match status" value="1"/>
</dbReference>
<gene>
    <name evidence="3" type="ORF">B0J11DRAFT_529060</name>
</gene>
<evidence type="ECO:0000256" key="1">
    <source>
        <dbReference type="SAM" id="MobiDB-lite"/>
    </source>
</evidence>
<evidence type="ECO:0000313" key="3">
    <source>
        <dbReference type="EMBL" id="KAH7125704.1"/>
    </source>
</evidence>
<dbReference type="OrthoDB" id="6431331at2759"/>
<dbReference type="AlphaFoldDB" id="A0A9P9INL8"/>
<protein>
    <submittedName>
        <fullName evidence="3">Alpha/Beta hydrolase protein</fullName>
    </submittedName>
</protein>
<name>A0A9P9INL8_9PLEO</name>